<name>A0A8T2T911_CERRI</name>
<keyword evidence="2" id="KW-0732">Signal</keyword>
<evidence type="ECO:0000313" key="4">
    <source>
        <dbReference type="Proteomes" id="UP000825935"/>
    </source>
</evidence>
<keyword evidence="1" id="KW-0812">Transmembrane</keyword>
<feature type="chain" id="PRO_5035868840" evidence="2">
    <location>
        <begin position="18"/>
        <end position="99"/>
    </location>
</feature>
<dbReference type="Proteomes" id="UP000825935">
    <property type="component" value="Chromosome 14"/>
</dbReference>
<gene>
    <name evidence="3" type="ORF">KP509_14G037400</name>
</gene>
<accession>A0A8T2T911</accession>
<feature type="transmembrane region" description="Helical" evidence="1">
    <location>
        <begin position="62"/>
        <end position="80"/>
    </location>
</feature>
<feature type="signal peptide" evidence="2">
    <location>
        <begin position="1"/>
        <end position="17"/>
    </location>
</feature>
<evidence type="ECO:0000313" key="3">
    <source>
        <dbReference type="EMBL" id="KAH7415311.1"/>
    </source>
</evidence>
<dbReference type="AlphaFoldDB" id="A0A8T2T911"/>
<organism evidence="3 4">
    <name type="scientific">Ceratopteris richardii</name>
    <name type="common">Triangle waterfern</name>
    <dbReference type="NCBI Taxonomy" id="49495"/>
    <lineage>
        <taxon>Eukaryota</taxon>
        <taxon>Viridiplantae</taxon>
        <taxon>Streptophyta</taxon>
        <taxon>Embryophyta</taxon>
        <taxon>Tracheophyta</taxon>
        <taxon>Polypodiopsida</taxon>
        <taxon>Polypodiidae</taxon>
        <taxon>Polypodiales</taxon>
        <taxon>Pteridineae</taxon>
        <taxon>Pteridaceae</taxon>
        <taxon>Parkerioideae</taxon>
        <taxon>Ceratopteris</taxon>
    </lineage>
</organism>
<keyword evidence="1" id="KW-1133">Transmembrane helix</keyword>
<protein>
    <submittedName>
        <fullName evidence="3">Uncharacterized protein</fullName>
    </submittedName>
</protein>
<evidence type="ECO:0000256" key="2">
    <source>
        <dbReference type="SAM" id="SignalP"/>
    </source>
</evidence>
<comment type="caution">
    <text evidence="3">The sequence shown here is derived from an EMBL/GenBank/DDBJ whole genome shotgun (WGS) entry which is preliminary data.</text>
</comment>
<keyword evidence="1" id="KW-0472">Membrane</keyword>
<dbReference type="EMBL" id="CM035419">
    <property type="protein sequence ID" value="KAH7415311.1"/>
    <property type="molecule type" value="Genomic_DNA"/>
</dbReference>
<evidence type="ECO:0000256" key="1">
    <source>
        <dbReference type="SAM" id="Phobius"/>
    </source>
</evidence>
<proteinExistence type="predicted"/>
<keyword evidence="4" id="KW-1185">Reference proteome</keyword>
<reference evidence="3" key="1">
    <citation type="submission" date="2021-08" db="EMBL/GenBank/DDBJ databases">
        <title>WGS assembly of Ceratopteris richardii.</title>
        <authorList>
            <person name="Marchant D.B."/>
            <person name="Chen G."/>
            <person name="Jenkins J."/>
            <person name="Shu S."/>
            <person name="Leebens-Mack J."/>
            <person name="Grimwood J."/>
            <person name="Schmutz J."/>
            <person name="Soltis P."/>
            <person name="Soltis D."/>
            <person name="Chen Z.-H."/>
        </authorList>
    </citation>
    <scope>NUCLEOTIDE SEQUENCE</scope>
    <source>
        <strain evidence="3">Whitten #5841</strain>
        <tissue evidence="3">Leaf</tissue>
    </source>
</reference>
<sequence>MFLWCFTCSVSLMNSFCINEDAQIYRRVSKKMHFESIHVSELGHRTVNQATLYQKLYFVRHGSQALCIIIFAMLYETFYLRRKTTQLRHIAAAKLVSAA</sequence>